<evidence type="ECO:0000313" key="3">
    <source>
        <dbReference type="Proteomes" id="UP000229641"/>
    </source>
</evidence>
<dbReference type="Pfam" id="PF01797">
    <property type="entry name" value="Y1_Tnp"/>
    <property type="match status" value="1"/>
</dbReference>
<feature type="domain" description="Transposase IS200-like" evidence="1">
    <location>
        <begin position="7"/>
        <end position="145"/>
    </location>
</feature>
<dbReference type="InterPro" id="IPR002686">
    <property type="entry name" value="Transposase_17"/>
</dbReference>
<comment type="caution">
    <text evidence="2">The sequence shown here is derived from an EMBL/GenBank/DDBJ whole genome shotgun (WGS) entry which is preliminary data.</text>
</comment>
<name>A0A2H0LZ42_9BACT</name>
<dbReference type="SUPFAM" id="SSF143422">
    <property type="entry name" value="Transposase IS200-like"/>
    <property type="match status" value="1"/>
</dbReference>
<dbReference type="Gene3D" id="3.30.70.1290">
    <property type="entry name" value="Transposase IS200-like"/>
    <property type="match status" value="1"/>
</dbReference>
<proteinExistence type="predicted"/>
<dbReference type="Proteomes" id="UP000229641">
    <property type="component" value="Unassembled WGS sequence"/>
</dbReference>
<dbReference type="GO" id="GO:0006313">
    <property type="term" value="P:DNA transposition"/>
    <property type="evidence" value="ECO:0007669"/>
    <property type="project" value="InterPro"/>
</dbReference>
<dbReference type="PANTHER" id="PTHR34322">
    <property type="entry name" value="TRANSPOSASE, Y1_TNP DOMAIN-CONTAINING"/>
    <property type="match status" value="1"/>
</dbReference>
<dbReference type="GO" id="GO:0003677">
    <property type="term" value="F:DNA binding"/>
    <property type="evidence" value="ECO:0007669"/>
    <property type="project" value="InterPro"/>
</dbReference>
<dbReference type="InterPro" id="IPR036515">
    <property type="entry name" value="Transposase_17_sf"/>
</dbReference>
<reference evidence="2 3" key="1">
    <citation type="submission" date="2017-09" db="EMBL/GenBank/DDBJ databases">
        <title>Depth-based differentiation of microbial function through sediment-hosted aquifers and enrichment of novel symbionts in the deep terrestrial subsurface.</title>
        <authorList>
            <person name="Probst A.J."/>
            <person name="Ladd B."/>
            <person name="Jarett J.K."/>
            <person name="Geller-Mcgrath D.E."/>
            <person name="Sieber C.M."/>
            <person name="Emerson J.B."/>
            <person name="Anantharaman K."/>
            <person name="Thomas B.C."/>
            <person name="Malmstrom R."/>
            <person name="Stieglmeier M."/>
            <person name="Klingl A."/>
            <person name="Woyke T."/>
            <person name="Ryan C.M."/>
            <person name="Banfield J.F."/>
        </authorList>
    </citation>
    <scope>NUCLEOTIDE SEQUENCE [LARGE SCALE GENOMIC DNA]</scope>
    <source>
        <strain evidence="2">CG11_big_fil_rev_8_21_14_0_20_42_13</strain>
    </source>
</reference>
<dbReference type="GO" id="GO:0004803">
    <property type="term" value="F:transposase activity"/>
    <property type="evidence" value="ECO:0007669"/>
    <property type="project" value="InterPro"/>
</dbReference>
<dbReference type="EMBL" id="PCWA01000029">
    <property type="protein sequence ID" value="PIQ89658.1"/>
    <property type="molecule type" value="Genomic_DNA"/>
</dbReference>
<evidence type="ECO:0000313" key="2">
    <source>
        <dbReference type="EMBL" id="PIQ89658.1"/>
    </source>
</evidence>
<evidence type="ECO:0000259" key="1">
    <source>
        <dbReference type="SMART" id="SM01321"/>
    </source>
</evidence>
<dbReference type="AlphaFoldDB" id="A0A2H0LZ42"/>
<protein>
    <recommendedName>
        <fullName evidence="1">Transposase IS200-like domain-containing protein</fullName>
    </recommendedName>
</protein>
<accession>A0A2H0LZ42</accession>
<dbReference type="PANTHER" id="PTHR34322:SF2">
    <property type="entry name" value="TRANSPOSASE IS200-LIKE DOMAIN-CONTAINING PROTEIN"/>
    <property type="match status" value="1"/>
</dbReference>
<sequence length="211" mass="25141">MLKMPLVTGEIYHVYNRSIAEFVIFNNDTEFSRIKDTVKYYQIENQPIKFSQIGAYANNTNQKSVDKKLVEIICYCFMPTHIHLVLKQLMENGISNFMRYILNSYSHYFNIKHNRKGPLWEGAFKKVLVESDEQLLHLTRYIHLNPPTAYIVNNPMDWRWCSYESYITDNKDGICKFDDILDIKLEEYKKFVEDRISYQRELAKIKGLLLD</sequence>
<gene>
    <name evidence="2" type="ORF">COV72_01940</name>
</gene>
<dbReference type="SMART" id="SM01321">
    <property type="entry name" value="Y1_Tnp"/>
    <property type="match status" value="1"/>
</dbReference>
<organism evidence="2 3">
    <name type="scientific">Candidatus Ghiorseimicrobium undicola</name>
    <dbReference type="NCBI Taxonomy" id="1974746"/>
    <lineage>
        <taxon>Bacteria</taxon>
        <taxon>Pseudomonadati</taxon>
        <taxon>Candidatus Omnitrophota</taxon>
        <taxon>Candidatus Ghiorseimicrobium</taxon>
    </lineage>
</organism>